<dbReference type="PANTHER" id="PTHR24113">
    <property type="entry name" value="RAN GTPASE-ACTIVATING PROTEIN 1"/>
    <property type="match status" value="1"/>
</dbReference>
<comment type="caution">
    <text evidence="5">The sequence shown here is derived from an EMBL/GenBank/DDBJ whole genome shotgun (WGS) entry which is preliminary data.</text>
</comment>
<gene>
    <name evidence="5" type="ORF">B0A49_07998</name>
</gene>
<dbReference type="CDD" id="cd00116">
    <property type="entry name" value="LRR_RI"/>
    <property type="match status" value="1"/>
</dbReference>
<evidence type="ECO:0000313" key="6">
    <source>
        <dbReference type="Proteomes" id="UP000308768"/>
    </source>
</evidence>
<dbReference type="Proteomes" id="UP000308768">
    <property type="component" value="Unassembled WGS sequence"/>
</dbReference>
<dbReference type="STRING" id="331657.A0A4U0WIX9"/>
<evidence type="ECO:0000256" key="2">
    <source>
        <dbReference type="ARBA" id="ARBA00022614"/>
    </source>
</evidence>
<dbReference type="InterPro" id="IPR001611">
    <property type="entry name" value="Leu-rich_rpt"/>
</dbReference>
<evidence type="ECO:0000256" key="3">
    <source>
        <dbReference type="ARBA" id="ARBA00022737"/>
    </source>
</evidence>
<reference evidence="5 6" key="1">
    <citation type="submission" date="2017-03" db="EMBL/GenBank/DDBJ databases">
        <title>Genomes of endolithic fungi from Antarctica.</title>
        <authorList>
            <person name="Coleine C."/>
            <person name="Masonjones S."/>
            <person name="Stajich J.E."/>
        </authorList>
    </citation>
    <scope>NUCLEOTIDE SEQUENCE [LARGE SCALE GENOMIC DNA]</scope>
    <source>
        <strain evidence="5 6">CCFEE 5187</strain>
    </source>
</reference>
<evidence type="ECO:0000256" key="4">
    <source>
        <dbReference type="SAM" id="MobiDB-lite"/>
    </source>
</evidence>
<dbReference type="Pfam" id="PF13516">
    <property type="entry name" value="LRR_6"/>
    <property type="match status" value="2"/>
</dbReference>
<dbReference type="GO" id="GO:0005829">
    <property type="term" value="C:cytosol"/>
    <property type="evidence" value="ECO:0007669"/>
    <property type="project" value="TreeGrafter"/>
</dbReference>
<name>A0A4U0WIX9_9PEZI</name>
<dbReference type="EMBL" id="NAJN01001611">
    <property type="protein sequence ID" value="TKA62166.1"/>
    <property type="molecule type" value="Genomic_DNA"/>
</dbReference>
<dbReference type="GO" id="GO:0005096">
    <property type="term" value="F:GTPase activator activity"/>
    <property type="evidence" value="ECO:0007669"/>
    <property type="project" value="UniProtKB-KW"/>
</dbReference>
<dbReference type="GO" id="GO:0005634">
    <property type="term" value="C:nucleus"/>
    <property type="evidence" value="ECO:0007669"/>
    <property type="project" value="TreeGrafter"/>
</dbReference>
<dbReference type="SUPFAM" id="SSF52047">
    <property type="entry name" value="RNI-like"/>
    <property type="match status" value="1"/>
</dbReference>
<dbReference type="InterPro" id="IPR027038">
    <property type="entry name" value="RanGap"/>
</dbReference>
<feature type="compositionally biased region" description="Acidic residues" evidence="4">
    <location>
        <begin position="350"/>
        <end position="389"/>
    </location>
</feature>
<proteinExistence type="predicted"/>
<feature type="region of interest" description="Disordered" evidence="4">
    <location>
        <begin position="343"/>
        <end position="428"/>
    </location>
</feature>
<keyword evidence="3" id="KW-0677">Repeat</keyword>
<dbReference type="OrthoDB" id="184583at2759"/>
<sequence length="428" mass="46783">MSSTVLFSLEGRGLKLDTAADLEPHIKALKENEDVEEVRLQGNTLGVGACEALAAVLQSKKKLRTAILADIFTSRLLSEIPPALDALLTALLRCPQLRTVDLSDNAFGLNTVAPLQPFLSQHTPLQHLILTNNGLGPAAGTLIAEALTALAAKKESGRSSSSTPKDIPDLETVICGRNRLESGSMAAWAKAYQANKNILTIKMTSNGIRQEGVSHLLSAGLAHCASLQTLDLQDNTFTHTAAGVLAATLPSWPRLKELGVGDCLLTSQGMRAVAKTFSSGSSPALEILRLQYNEIDISGLKALVDALHARPKLRRVELNGNRFNEEDPVIERLKEVLDERREEYGPGFEEGVDQEWGLDELDDLEEEDEDEDEDERSEDGREEELEEVEEKANKVLQEAEEAEDENVALEEDKSVDQLANMMEKTELK</sequence>
<evidence type="ECO:0000313" key="5">
    <source>
        <dbReference type="EMBL" id="TKA62166.1"/>
    </source>
</evidence>
<protein>
    <recommendedName>
        <fullName evidence="7">Ran GTPase-activating protein 1</fullName>
    </recommendedName>
</protein>
<keyword evidence="1" id="KW-0343">GTPase activation</keyword>
<dbReference type="GO" id="GO:0006913">
    <property type="term" value="P:nucleocytoplasmic transport"/>
    <property type="evidence" value="ECO:0007669"/>
    <property type="project" value="TreeGrafter"/>
</dbReference>
<evidence type="ECO:0008006" key="7">
    <source>
        <dbReference type="Google" id="ProtNLM"/>
    </source>
</evidence>
<dbReference type="InterPro" id="IPR032675">
    <property type="entry name" value="LRR_dom_sf"/>
</dbReference>
<dbReference type="AlphaFoldDB" id="A0A4U0WIX9"/>
<dbReference type="GO" id="GO:0048471">
    <property type="term" value="C:perinuclear region of cytoplasm"/>
    <property type="evidence" value="ECO:0007669"/>
    <property type="project" value="TreeGrafter"/>
</dbReference>
<dbReference type="SMART" id="SM00368">
    <property type="entry name" value="LRR_RI"/>
    <property type="match status" value="8"/>
</dbReference>
<organism evidence="5 6">
    <name type="scientific">Cryomyces minteri</name>
    <dbReference type="NCBI Taxonomy" id="331657"/>
    <lineage>
        <taxon>Eukaryota</taxon>
        <taxon>Fungi</taxon>
        <taxon>Dikarya</taxon>
        <taxon>Ascomycota</taxon>
        <taxon>Pezizomycotina</taxon>
        <taxon>Dothideomycetes</taxon>
        <taxon>Dothideomycetes incertae sedis</taxon>
        <taxon>Cryomyces</taxon>
    </lineage>
</organism>
<dbReference type="GO" id="GO:0031267">
    <property type="term" value="F:small GTPase binding"/>
    <property type="evidence" value="ECO:0007669"/>
    <property type="project" value="TreeGrafter"/>
</dbReference>
<evidence type="ECO:0000256" key="1">
    <source>
        <dbReference type="ARBA" id="ARBA00022468"/>
    </source>
</evidence>
<feature type="compositionally biased region" description="Acidic residues" evidence="4">
    <location>
        <begin position="398"/>
        <end position="409"/>
    </location>
</feature>
<dbReference type="PANTHER" id="PTHR24113:SF12">
    <property type="entry name" value="RAN GTPASE-ACTIVATING PROTEIN 1"/>
    <property type="match status" value="1"/>
</dbReference>
<accession>A0A4U0WIX9</accession>
<keyword evidence="6" id="KW-1185">Reference proteome</keyword>
<keyword evidence="2" id="KW-0433">Leucine-rich repeat</keyword>
<dbReference type="Gene3D" id="3.80.10.10">
    <property type="entry name" value="Ribonuclease Inhibitor"/>
    <property type="match status" value="1"/>
</dbReference>